<evidence type="ECO:0000313" key="2">
    <source>
        <dbReference type="EMBL" id="GGJ37023.1"/>
    </source>
</evidence>
<keyword evidence="3" id="KW-1185">Reference proteome</keyword>
<protein>
    <submittedName>
        <fullName evidence="2">Uncharacterized protein</fullName>
    </submittedName>
</protein>
<sequence length="102" mass="11180">MLRPGRGTVDTICLSRGGLDEKITVVPEDLVFRSRATAVQAVRTEYSTARLLDVPVEEGGITEVVSSTRQRGHSSQASERCGAGGGAEVCEPRLRHRSWNRW</sequence>
<evidence type="ECO:0000256" key="1">
    <source>
        <dbReference type="SAM" id="MobiDB-lite"/>
    </source>
</evidence>
<proteinExistence type="predicted"/>
<dbReference type="EMBL" id="BMMU01000011">
    <property type="protein sequence ID" value="GGJ37023.1"/>
    <property type="molecule type" value="Genomic_DNA"/>
</dbReference>
<reference evidence="2" key="2">
    <citation type="submission" date="2020-09" db="EMBL/GenBank/DDBJ databases">
        <authorList>
            <person name="Sun Q."/>
            <person name="Zhou Y."/>
        </authorList>
    </citation>
    <scope>NUCLEOTIDE SEQUENCE</scope>
    <source>
        <strain evidence="2">CGMCC 4.7272</strain>
    </source>
</reference>
<organism evidence="2 3">
    <name type="scientific">Streptomyces lacrimifluminis</name>
    <dbReference type="NCBI Taxonomy" id="1500077"/>
    <lineage>
        <taxon>Bacteria</taxon>
        <taxon>Bacillati</taxon>
        <taxon>Actinomycetota</taxon>
        <taxon>Actinomycetes</taxon>
        <taxon>Kitasatosporales</taxon>
        <taxon>Streptomycetaceae</taxon>
        <taxon>Streptomyces</taxon>
    </lineage>
</organism>
<feature type="compositionally biased region" description="Polar residues" evidence="1">
    <location>
        <begin position="66"/>
        <end position="78"/>
    </location>
</feature>
<evidence type="ECO:0000313" key="3">
    <source>
        <dbReference type="Proteomes" id="UP000625682"/>
    </source>
</evidence>
<dbReference type="AlphaFoldDB" id="A0A917L0P5"/>
<gene>
    <name evidence="2" type="ORF">GCM10012282_37250</name>
</gene>
<accession>A0A917L0P5</accession>
<comment type="caution">
    <text evidence="2">The sequence shown here is derived from an EMBL/GenBank/DDBJ whole genome shotgun (WGS) entry which is preliminary data.</text>
</comment>
<reference evidence="2" key="1">
    <citation type="journal article" date="2014" name="Int. J. Syst. Evol. Microbiol.">
        <title>Complete genome sequence of Corynebacterium casei LMG S-19264T (=DSM 44701T), isolated from a smear-ripened cheese.</title>
        <authorList>
            <consortium name="US DOE Joint Genome Institute (JGI-PGF)"/>
            <person name="Walter F."/>
            <person name="Albersmeier A."/>
            <person name="Kalinowski J."/>
            <person name="Ruckert C."/>
        </authorList>
    </citation>
    <scope>NUCLEOTIDE SEQUENCE</scope>
    <source>
        <strain evidence="2">CGMCC 4.7272</strain>
    </source>
</reference>
<name>A0A917L0P5_9ACTN</name>
<dbReference type="Proteomes" id="UP000625682">
    <property type="component" value="Unassembled WGS sequence"/>
</dbReference>
<feature type="region of interest" description="Disordered" evidence="1">
    <location>
        <begin position="66"/>
        <end position="88"/>
    </location>
</feature>
<dbReference type="RefSeq" id="WP_189148652.1">
    <property type="nucleotide sequence ID" value="NZ_BAABER010000010.1"/>
</dbReference>